<accession>A0A8K0EPU2</accession>
<feature type="domain" description="C2H2-type" evidence="16">
    <location>
        <begin position="378"/>
        <end position="405"/>
    </location>
</feature>
<feature type="compositionally biased region" description="Polar residues" evidence="15">
    <location>
        <begin position="802"/>
        <end position="820"/>
    </location>
</feature>
<evidence type="ECO:0000256" key="8">
    <source>
        <dbReference type="ARBA" id="ARBA00022771"/>
    </source>
</evidence>
<name>A0A8K0EPU2_BRALA</name>
<evidence type="ECO:0000256" key="5">
    <source>
        <dbReference type="ARBA" id="ARBA00022553"/>
    </source>
</evidence>
<feature type="compositionally biased region" description="Polar residues" evidence="15">
    <location>
        <begin position="671"/>
        <end position="691"/>
    </location>
</feature>
<dbReference type="FunFam" id="3.30.160.60:FF:000106">
    <property type="entry name" value="B-cell lymphoma/leukemia 11A isoform X2"/>
    <property type="match status" value="1"/>
</dbReference>
<dbReference type="FunFam" id="3.30.160.60:FF:001175">
    <property type="entry name" value="Zinc finger, C2H2 type"/>
    <property type="match status" value="1"/>
</dbReference>
<dbReference type="Pfam" id="PF00096">
    <property type="entry name" value="zf-C2H2"/>
    <property type="match status" value="5"/>
</dbReference>
<dbReference type="AlphaFoldDB" id="A0A8K0EPU2"/>
<evidence type="ECO:0000256" key="13">
    <source>
        <dbReference type="ARBA" id="ARBA00023242"/>
    </source>
</evidence>
<feature type="region of interest" description="Disordered" evidence="15">
    <location>
        <begin position="647"/>
        <end position="704"/>
    </location>
</feature>
<feature type="compositionally biased region" description="Low complexity" evidence="15">
    <location>
        <begin position="452"/>
        <end position="463"/>
    </location>
</feature>
<feature type="compositionally biased region" description="Acidic residues" evidence="15">
    <location>
        <begin position="559"/>
        <end position="568"/>
    </location>
</feature>
<feature type="region of interest" description="Disordered" evidence="15">
    <location>
        <begin position="794"/>
        <end position="838"/>
    </location>
</feature>
<dbReference type="SUPFAM" id="SSF57667">
    <property type="entry name" value="beta-beta-alpha zinc fingers"/>
    <property type="match status" value="3"/>
</dbReference>
<evidence type="ECO:0000256" key="2">
    <source>
        <dbReference type="ARBA" id="ARBA00022481"/>
    </source>
</evidence>
<comment type="subcellular location">
    <subcellularLocation>
        <location evidence="1">Nucleus</location>
    </subcellularLocation>
</comment>
<dbReference type="GO" id="GO:0003700">
    <property type="term" value="F:DNA-binding transcription factor activity"/>
    <property type="evidence" value="ECO:0007669"/>
    <property type="project" value="TreeGrafter"/>
</dbReference>
<dbReference type="InterPro" id="IPR013087">
    <property type="entry name" value="Znf_C2H2_type"/>
</dbReference>
<organism evidence="17 18">
    <name type="scientific">Branchiostoma lanceolatum</name>
    <name type="common">Common lancelet</name>
    <name type="synonym">Amphioxus lanceolatum</name>
    <dbReference type="NCBI Taxonomy" id="7740"/>
    <lineage>
        <taxon>Eukaryota</taxon>
        <taxon>Metazoa</taxon>
        <taxon>Chordata</taxon>
        <taxon>Cephalochordata</taxon>
        <taxon>Leptocardii</taxon>
        <taxon>Amphioxiformes</taxon>
        <taxon>Branchiostomatidae</taxon>
        <taxon>Branchiostoma</taxon>
    </lineage>
</organism>
<dbReference type="PANTHER" id="PTHR45993">
    <property type="entry name" value="B-CELL LYMPHOMA/LEUKEMIA 11"/>
    <property type="match status" value="1"/>
</dbReference>
<keyword evidence="11" id="KW-0805">Transcription regulation</keyword>
<feature type="region of interest" description="Disordered" evidence="15">
    <location>
        <begin position="422"/>
        <end position="507"/>
    </location>
</feature>
<keyword evidence="8 14" id="KW-0863">Zinc-finger</keyword>
<dbReference type="SMART" id="SM00355">
    <property type="entry name" value="ZnF_C2H2"/>
    <property type="match status" value="7"/>
</dbReference>
<evidence type="ECO:0000313" key="18">
    <source>
        <dbReference type="Proteomes" id="UP000838412"/>
    </source>
</evidence>
<feature type="compositionally biased region" description="Gly residues" evidence="15">
    <location>
        <begin position="356"/>
        <end position="367"/>
    </location>
</feature>
<dbReference type="InterPro" id="IPR057448">
    <property type="entry name" value="BCL-11A_Znf_CCHC"/>
</dbReference>
<feature type="compositionally biased region" description="Basic and acidic residues" evidence="15">
    <location>
        <begin position="695"/>
        <end position="704"/>
    </location>
</feature>
<dbReference type="GO" id="GO:0016514">
    <property type="term" value="C:SWI/SNF complex"/>
    <property type="evidence" value="ECO:0007669"/>
    <property type="project" value="UniProtKB-ARBA"/>
</dbReference>
<feature type="compositionally biased region" description="Basic and acidic residues" evidence="15">
    <location>
        <begin position="65"/>
        <end position="74"/>
    </location>
</feature>
<gene>
    <name evidence="17" type="primary">BCL11A</name>
    <name evidence="17" type="ORF">BLAG_LOCUS18618</name>
</gene>
<evidence type="ECO:0000256" key="11">
    <source>
        <dbReference type="ARBA" id="ARBA00023015"/>
    </source>
</evidence>
<dbReference type="OrthoDB" id="10046198at2759"/>
<dbReference type="PANTHER" id="PTHR45993:SF6">
    <property type="entry name" value="C2H2-TYPE DOMAIN-CONTAINING PROTEIN"/>
    <property type="match status" value="1"/>
</dbReference>
<keyword evidence="13" id="KW-0539">Nucleus</keyword>
<keyword evidence="6" id="KW-0479">Metal-binding</keyword>
<evidence type="ECO:0000313" key="17">
    <source>
        <dbReference type="EMBL" id="CAH1264165.1"/>
    </source>
</evidence>
<dbReference type="FunFam" id="3.30.160.60:FF:000037">
    <property type="entry name" value="B-cell lymphoma/leukemia 11A isoform X1"/>
    <property type="match status" value="1"/>
</dbReference>
<feature type="compositionally biased region" description="Gly residues" evidence="15">
    <location>
        <begin position="318"/>
        <end position="328"/>
    </location>
</feature>
<dbReference type="GO" id="GO:0008270">
    <property type="term" value="F:zinc ion binding"/>
    <property type="evidence" value="ECO:0007669"/>
    <property type="project" value="UniProtKB-KW"/>
</dbReference>
<feature type="domain" description="C2H2-type" evidence="16">
    <location>
        <begin position="112"/>
        <end position="135"/>
    </location>
</feature>
<feature type="region of interest" description="Disordered" evidence="15">
    <location>
        <begin position="65"/>
        <end position="108"/>
    </location>
</feature>
<dbReference type="Gene3D" id="3.30.160.60">
    <property type="entry name" value="Classic Zinc Finger"/>
    <property type="match status" value="5"/>
</dbReference>
<sequence length="838" mass="90878">MSRRKQDNPQPRKRLLEPQPDHDLLTCGECQTDFPLSDILLFIEHKKHCMTPTDGHLEERLDLDRSRNATEKRRAPTPISVGIQVGPSEDQPTPEQKAPGGHKTESSEPKTYICTTCKQLFTSAWFLLQHAQNMHGMRIYLDASTGSSPSLLPPSVTPVSSSPLPVSSSNTITIGTGQPAQRIPLTPPTNSPFAMIRSPFQQREPLAEEVLRSPHAQIRSPMMGDQGGPEDKMRGHHPHHPHMIFPGIPPDRLEWERMKMEGRMPGLPEAFPRLGGPLGFAEQFGHHLQFGLDPTQADMGLPTYSQKLRQLAGTQQQGAGGGSGGGGSPPSSPKRKGGGFMRYMPFHPGFKPPFMGPGGNSGPGTPGGPRAQSPCKPKSCEFCGKSFKFQSNLVVHRRSHTGEKPFKCNMCDHACTQASKLKRHMKTHGKEGSGGLSSLEDDQSNASTPEPGSSSGMKSNMGSFLGNDHCDDFMAPNGEDGESNAESSESHETEGHEGSNQLKSGGHSMLGEVMEDIGLNAIHEYNEAYQAAMAEKAHLSRKPLGGEPMPTDGHSTPDDCPEHEEEENMTNHSNDVPENSTSPPRGRREPNMDVILSPLKETSVAVQQQTKRIKLEPGQDSPHGLDIYSQWLAAHAAPKDILFGSTAIPSPMHENGGADFGGLNPHHDSDGGTSSVKSDTSSVQTPSTPNTPGRPPKEGKSRKDTCEFCGKQFKNCSNLTVHRRSHTGEKPYKCEMCSYACAQSSKLTRHMKTHGRAGKEVYKCEICEMPFSVYGTMEKHMKKAHGITTSGSMGHAIGGGHATNSAHSNSTINLGPQSENVEPKWLVKNEDVEPSNGS</sequence>
<feature type="domain" description="C2H2-type" evidence="16">
    <location>
        <begin position="406"/>
        <end position="433"/>
    </location>
</feature>
<feature type="compositionally biased region" description="Basic and acidic residues" evidence="15">
    <location>
        <begin position="488"/>
        <end position="497"/>
    </location>
</feature>
<feature type="region of interest" description="Disordered" evidence="15">
    <location>
        <begin position="541"/>
        <end position="622"/>
    </location>
</feature>
<feature type="region of interest" description="Disordered" evidence="15">
    <location>
        <begin position="313"/>
        <end position="375"/>
    </location>
</feature>
<dbReference type="Pfam" id="PF25491">
    <property type="entry name" value="CCHC_BCL-11A"/>
    <property type="match status" value="1"/>
</dbReference>
<reference evidence="17" key="1">
    <citation type="submission" date="2022-01" db="EMBL/GenBank/DDBJ databases">
        <authorList>
            <person name="Braso-Vives M."/>
        </authorList>
    </citation>
    <scope>NUCLEOTIDE SEQUENCE</scope>
</reference>
<evidence type="ECO:0000256" key="1">
    <source>
        <dbReference type="ARBA" id="ARBA00004123"/>
    </source>
</evidence>
<evidence type="ECO:0000256" key="3">
    <source>
        <dbReference type="ARBA" id="ARBA00022491"/>
    </source>
</evidence>
<dbReference type="EMBL" id="OV696689">
    <property type="protein sequence ID" value="CAH1264165.1"/>
    <property type="molecule type" value="Genomic_DNA"/>
</dbReference>
<evidence type="ECO:0000256" key="10">
    <source>
        <dbReference type="ARBA" id="ARBA00022843"/>
    </source>
</evidence>
<keyword evidence="5" id="KW-0597">Phosphoprotein</keyword>
<evidence type="ECO:0000256" key="6">
    <source>
        <dbReference type="ARBA" id="ARBA00022723"/>
    </source>
</evidence>
<feature type="compositionally biased region" description="Basic and acidic residues" evidence="15">
    <location>
        <begin position="821"/>
        <end position="831"/>
    </location>
</feature>
<feature type="domain" description="C2H2-type" evidence="16">
    <location>
        <begin position="732"/>
        <end position="754"/>
    </location>
</feature>
<dbReference type="GO" id="GO:0000978">
    <property type="term" value="F:RNA polymerase II cis-regulatory region sequence-specific DNA binding"/>
    <property type="evidence" value="ECO:0007669"/>
    <property type="project" value="TreeGrafter"/>
</dbReference>
<keyword evidence="4" id="KW-1017">Isopeptide bond</keyword>
<keyword evidence="12" id="KW-0804">Transcription</keyword>
<keyword evidence="7" id="KW-0677">Repeat</keyword>
<dbReference type="InterPro" id="IPR036236">
    <property type="entry name" value="Znf_C2H2_sf"/>
</dbReference>
<keyword evidence="10" id="KW-0832">Ubl conjugation</keyword>
<dbReference type="InterPro" id="IPR051497">
    <property type="entry name" value="Dev/Hematopoietic_TF"/>
</dbReference>
<protein>
    <submittedName>
        <fullName evidence="17">BCL11A protein</fullName>
    </submittedName>
</protein>
<feature type="domain" description="C2H2-type" evidence="16">
    <location>
        <begin position="704"/>
        <end position="731"/>
    </location>
</feature>
<feature type="region of interest" description="Disordered" evidence="15">
    <location>
        <begin position="1"/>
        <end position="22"/>
    </location>
</feature>
<dbReference type="GO" id="GO:0006357">
    <property type="term" value="P:regulation of transcription by RNA polymerase II"/>
    <property type="evidence" value="ECO:0007669"/>
    <property type="project" value="TreeGrafter"/>
</dbReference>
<evidence type="ECO:0000256" key="12">
    <source>
        <dbReference type="ARBA" id="ARBA00023163"/>
    </source>
</evidence>
<evidence type="ECO:0000256" key="4">
    <source>
        <dbReference type="ARBA" id="ARBA00022499"/>
    </source>
</evidence>
<evidence type="ECO:0000259" key="16">
    <source>
        <dbReference type="PROSITE" id="PS50157"/>
    </source>
</evidence>
<dbReference type="FunFam" id="3.30.160.60:FF:000046">
    <property type="entry name" value="Putative B-cell lymphoma/leukemia 11A"/>
    <property type="match status" value="1"/>
</dbReference>
<dbReference type="PROSITE" id="PS50157">
    <property type="entry name" value="ZINC_FINGER_C2H2_2"/>
    <property type="match status" value="6"/>
</dbReference>
<feature type="compositionally biased region" description="Polar residues" evidence="15">
    <location>
        <begin position="570"/>
        <end position="583"/>
    </location>
</feature>
<evidence type="ECO:0000256" key="7">
    <source>
        <dbReference type="ARBA" id="ARBA00022737"/>
    </source>
</evidence>
<keyword evidence="9" id="KW-0862">Zinc</keyword>
<feature type="domain" description="C2H2-type" evidence="16">
    <location>
        <begin position="762"/>
        <end position="785"/>
    </location>
</feature>
<evidence type="ECO:0000256" key="9">
    <source>
        <dbReference type="ARBA" id="ARBA00022833"/>
    </source>
</evidence>
<dbReference type="Proteomes" id="UP000838412">
    <property type="component" value="Chromosome 4"/>
</dbReference>
<dbReference type="PROSITE" id="PS00028">
    <property type="entry name" value="ZINC_FINGER_C2H2_1"/>
    <property type="match status" value="6"/>
</dbReference>
<keyword evidence="2" id="KW-0488">Methylation</keyword>
<keyword evidence="18" id="KW-1185">Reference proteome</keyword>
<evidence type="ECO:0000256" key="15">
    <source>
        <dbReference type="SAM" id="MobiDB-lite"/>
    </source>
</evidence>
<proteinExistence type="predicted"/>
<evidence type="ECO:0000256" key="14">
    <source>
        <dbReference type="PROSITE-ProRule" id="PRU00042"/>
    </source>
</evidence>
<keyword evidence="3" id="KW-0678">Repressor</keyword>